<feature type="signal peptide" evidence="2">
    <location>
        <begin position="1"/>
        <end position="17"/>
    </location>
</feature>
<feature type="region of interest" description="Disordered" evidence="1">
    <location>
        <begin position="290"/>
        <end position="352"/>
    </location>
</feature>
<feature type="compositionally biased region" description="Polar residues" evidence="1">
    <location>
        <begin position="316"/>
        <end position="335"/>
    </location>
</feature>
<evidence type="ECO:0000256" key="1">
    <source>
        <dbReference type="SAM" id="MobiDB-lite"/>
    </source>
</evidence>
<proteinExistence type="predicted"/>
<feature type="compositionally biased region" description="Basic residues" evidence="1">
    <location>
        <begin position="170"/>
        <end position="182"/>
    </location>
</feature>
<evidence type="ECO:0000313" key="3">
    <source>
        <dbReference type="EMBL" id="PBK63540.1"/>
    </source>
</evidence>
<feature type="chain" id="PRO_5013917520" evidence="2">
    <location>
        <begin position="18"/>
        <end position="352"/>
    </location>
</feature>
<protein>
    <submittedName>
        <fullName evidence="3">Uncharacterized protein</fullName>
    </submittedName>
</protein>
<reference evidence="4" key="1">
    <citation type="journal article" date="2017" name="Nat. Ecol. Evol.">
        <title>Genome expansion and lineage-specific genetic innovations in the forest pathogenic fungi Armillaria.</title>
        <authorList>
            <person name="Sipos G."/>
            <person name="Prasanna A.N."/>
            <person name="Walter M.C."/>
            <person name="O'Connor E."/>
            <person name="Balint B."/>
            <person name="Krizsan K."/>
            <person name="Kiss B."/>
            <person name="Hess J."/>
            <person name="Varga T."/>
            <person name="Slot J."/>
            <person name="Riley R."/>
            <person name="Boka B."/>
            <person name="Rigling D."/>
            <person name="Barry K."/>
            <person name="Lee J."/>
            <person name="Mihaltcheva S."/>
            <person name="LaButti K."/>
            <person name="Lipzen A."/>
            <person name="Waldron R."/>
            <person name="Moloney N.M."/>
            <person name="Sperisen C."/>
            <person name="Kredics L."/>
            <person name="Vagvoelgyi C."/>
            <person name="Patrignani A."/>
            <person name="Fitzpatrick D."/>
            <person name="Nagy I."/>
            <person name="Doyle S."/>
            <person name="Anderson J.B."/>
            <person name="Grigoriev I.V."/>
            <person name="Gueldener U."/>
            <person name="Muensterkoetter M."/>
            <person name="Nagy L.G."/>
        </authorList>
    </citation>
    <scope>NUCLEOTIDE SEQUENCE [LARGE SCALE GENOMIC DNA]</scope>
    <source>
        <strain evidence="4">28-4</strain>
    </source>
</reference>
<dbReference type="EMBL" id="KZ293458">
    <property type="protein sequence ID" value="PBK63540.1"/>
    <property type="molecule type" value="Genomic_DNA"/>
</dbReference>
<dbReference type="AlphaFoldDB" id="A0A2H3B1E1"/>
<evidence type="ECO:0000256" key="2">
    <source>
        <dbReference type="SAM" id="SignalP"/>
    </source>
</evidence>
<sequence>MPRLLTTLAFLLESILSSVERRVSMYGDENEALLVELALAEEMQMGENALTWIIISLLAALCNFGHGFPRVIIAKEAMPYRPDSDEDEKAVLQVGRRARAGLKLRTTSMGPVRSPATVFKNEEGIINEGSQRGLTPQKQVAFANDGDWVTSDSRRRRKSGSNVQVLGRTHQGRRQSHRTTKSRLRLENVKDRNEYETENVLRGRQLEPNIGSAIVQTYTATGKLDDFSVQSKRTGGLPEAGWSERGWHCLLLTTRTARQTPLGMTTVSYQRSSATAPVLRIVPESLGGFLPVETDTNRPDVPDEGQPPGHDYQTPLDMTTDSMSQPTSAIASSSDPENRMEGLEGVPNELQI</sequence>
<keyword evidence="4" id="KW-1185">Reference proteome</keyword>
<evidence type="ECO:0000313" key="4">
    <source>
        <dbReference type="Proteomes" id="UP000218334"/>
    </source>
</evidence>
<accession>A0A2H3B1E1</accession>
<name>A0A2H3B1E1_9AGAR</name>
<gene>
    <name evidence="3" type="ORF">ARMSODRAFT_979931</name>
</gene>
<feature type="region of interest" description="Disordered" evidence="1">
    <location>
        <begin position="145"/>
        <end position="182"/>
    </location>
</feature>
<organism evidence="3 4">
    <name type="scientific">Armillaria solidipes</name>
    <dbReference type="NCBI Taxonomy" id="1076256"/>
    <lineage>
        <taxon>Eukaryota</taxon>
        <taxon>Fungi</taxon>
        <taxon>Dikarya</taxon>
        <taxon>Basidiomycota</taxon>
        <taxon>Agaricomycotina</taxon>
        <taxon>Agaricomycetes</taxon>
        <taxon>Agaricomycetidae</taxon>
        <taxon>Agaricales</taxon>
        <taxon>Marasmiineae</taxon>
        <taxon>Physalacriaceae</taxon>
        <taxon>Armillaria</taxon>
    </lineage>
</organism>
<keyword evidence="2" id="KW-0732">Signal</keyword>
<dbReference type="Proteomes" id="UP000218334">
    <property type="component" value="Unassembled WGS sequence"/>
</dbReference>